<evidence type="ECO:0000256" key="7">
    <source>
        <dbReference type="ARBA" id="ARBA00022801"/>
    </source>
</evidence>
<gene>
    <name evidence="8" type="primary">pgl</name>
    <name evidence="10" type="ordered locus">Caur_2552</name>
</gene>
<dbReference type="FunCoup" id="A9WIN1">
    <property type="interactions" value="272"/>
</dbReference>
<evidence type="ECO:0000256" key="6">
    <source>
        <dbReference type="ARBA" id="ARBA00020337"/>
    </source>
</evidence>
<dbReference type="EC" id="3.1.1.31" evidence="5 8"/>
<dbReference type="UniPathway" id="UPA00115">
    <property type="reaction ID" value="UER00409"/>
</dbReference>
<comment type="similarity">
    <text evidence="4 8">Belongs to the glucosamine/galactosamine-6-phosphate isomerase family. 6-phosphogluconolactonase subfamily.</text>
</comment>
<comment type="pathway">
    <text evidence="3 8">Carbohydrate degradation; pentose phosphate pathway; D-ribulose 5-phosphate from D-glucose 6-phosphate (oxidative stage): step 2/3.</text>
</comment>
<dbReference type="RefSeq" id="WP_012258411.1">
    <property type="nucleotide sequence ID" value="NC_010175.1"/>
</dbReference>
<keyword evidence="11" id="KW-1185">Reference proteome</keyword>
<reference evidence="11" key="1">
    <citation type="journal article" date="2011" name="BMC Genomics">
        <title>Complete genome sequence of the filamentous anoxygenic phototrophic bacterium Chloroflexus aurantiacus.</title>
        <authorList>
            <person name="Tang K.H."/>
            <person name="Barry K."/>
            <person name="Chertkov O."/>
            <person name="Dalin E."/>
            <person name="Han C.S."/>
            <person name="Hauser L.J."/>
            <person name="Honchak B.M."/>
            <person name="Karbach L.E."/>
            <person name="Land M.L."/>
            <person name="Lapidus A."/>
            <person name="Larimer F.W."/>
            <person name="Mikhailova N."/>
            <person name="Pitluck S."/>
            <person name="Pierson B.K."/>
            <person name="Blankenship R.E."/>
        </authorList>
    </citation>
    <scope>NUCLEOTIDE SEQUENCE [LARGE SCALE GENOMIC DNA]</scope>
    <source>
        <strain evidence="11">ATCC 29366 / DSM 635 / J-10-fl</strain>
    </source>
</reference>
<dbReference type="InterPro" id="IPR037171">
    <property type="entry name" value="NagB/RpiA_transferase-like"/>
</dbReference>
<evidence type="ECO:0000256" key="8">
    <source>
        <dbReference type="RuleBase" id="RU365095"/>
    </source>
</evidence>
<evidence type="ECO:0000256" key="4">
    <source>
        <dbReference type="ARBA" id="ARBA00010662"/>
    </source>
</evidence>
<evidence type="ECO:0000256" key="2">
    <source>
        <dbReference type="ARBA" id="ARBA00002681"/>
    </source>
</evidence>
<dbReference type="EMBL" id="CP000909">
    <property type="protein sequence ID" value="ABY35758.1"/>
    <property type="molecule type" value="Genomic_DNA"/>
</dbReference>
<dbReference type="eggNOG" id="COG0363">
    <property type="taxonomic scope" value="Bacteria"/>
</dbReference>
<dbReference type="EnsemblBacteria" id="ABY35758">
    <property type="protein sequence ID" value="ABY35758"/>
    <property type="gene ID" value="Caur_2552"/>
</dbReference>
<keyword evidence="7 8" id="KW-0378">Hydrolase</keyword>
<dbReference type="Gene3D" id="3.40.50.1360">
    <property type="match status" value="1"/>
</dbReference>
<protein>
    <recommendedName>
        <fullName evidence="6 8">6-phosphogluconolactonase</fullName>
        <shortName evidence="8">6PGL</shortName>
        <ecNumber evidence="5 8">3.1.1.31</ecNumber>
    </recommendedName>
</protein>
<dbReference type="InterPro" id="IPR039104">
    <property type="entry name" value="6PGL"/>
</dbReference>
<feature type="domain" description="Glucosamine/galactosamine-6-phosphate isomerase" evidence="9">
    <location>
        <begin position="12"/>
        <end position="237"/>
    </location>
</feature>
<dbReference type="InParanoid" id="A9WIN1"/>
<evidence type="ECO:0000259" key="9">
    <source>
        <dbReference type="Pfam" id="PF01182"/>
    </source>
</evidence>
<dbReference type="PANTHER" id="PTHR11054">
    <property type="entry name" value="6-PHOSPHOGLUCONOLACTONASE"/>
    <property type="match status" value="1"/>
</dbReference>
<evidence type="ECO:0000256" key="5">
    <source>
        <dbReference type="ARBA" id="ARBA00013198"/>
    </source>
</evidence>
<dbReference type="NCBIfam" id="TIGR01198">
    <property type="entry name" value="pgl"/>
    <property type="match status" value="1"/>
</dbReference>
<dbReference type="PATRIC" id="fig|324602.8.peg.2875"/>
<evidence type="ECO:0000313" key="11">
    <source>
        <dbReference type="Proteomes" id="UP000002008"/>
    </source>
</evidence>
<dbReference type="KEGG" id="cau:Caur_2552"/>
<comment type="catalytic activity">
    <reaction evidence="1 8">
        <text>6-phospho-D-glucono-1,5-lactone + H2O = 6-phospho-D-gluconate + H(+)</text>
        <dbReference type="Rhea" id="RHEA:12556"/>
        <dbReference type="ChEBI" id="CHEBI:15377"/>
        <dbReference type="ChEBI" id="CHEBI:15378"/>
        <dbReference type="ChEBI" id="CHEBI:57955"/>
        <dbReference type="ChEBI" id="CHEBI:58759"/>
        <dbReference type="EC" id="3.1.1.31"/>
    </reaction>
</comment>
<name>A9WIN1_CHLAA</name>
<dbReference type="HOGENOM" id="CLU_053947_2_0_0"/>
<evidence type="ECO:0000256" key="3">
    <source>
        <dbReference type="ARBA" id="ARBA00004961"/>
    </source>
</evidence>
<proteinExistence type="inferred from homology"/>
<dbReference type="FunFam" id="3.40.50.1360:FF:000005">
    <property type="entry name" value="6-phosphogluconolactonase"/>
    <property type="match status" value="1"/>
</dbReference>
<evidence type="ECO:0000256" key="1">
    <source>
        <dbReference type="ARBA" id="ARBA00000832"/>
    </source>
</evidence>
<dbReference type="AlphaFoldDB" id="A9WIN1"/>
<dbReference type="PANTHER" id="PTHR11054:SF0">
    <property type="entry name" value="6-PHOSPHOGLUCONOLACTONASE"/>
    <property type="match status" value="1"/>
</dbReference>
<organism evidence="10 11">
    <name type="scientific">Chloroflexus aurantiacus (strain ATCC 29366 / DSM 635 / J-10-fl)</name>
    <dbReference type="NCBI Taxonomy" id="324602"/>
    <lineage>
        <taxon>Bacteria</taxon>
        <taxon>Bacillati</taxon>
        <taxon>Chloroflexota</taxon>
        <taxon>Chloroflexia</taxon>
        <taxon>Chloroflexales</taxon>
        <taxon>Chloroflexineae</taxon>
        <taxon>Chloroflexaceae</taxon>
        <taxon>Chloroflexus</taxon>
    </lineage>
</organism>
<dbReference type="CDD" id="cd01400">
    <property type="entry name" value="6PGL"/>
    <property type="match status" value="1"/>
</dbReference>
<dbReference type="InterPro" id="IPR005900">
    <property type="entry name" value="6-phosphogluconolactonase_DevB"/>
</dbReference>
<sequence length="249" mass="26927">MNEQQSIRVYEHADELYRMAATFVAEQIRSAIDNRGQALIALSGGSLTSRLYPLLANAPLREQIDWSRVSIVFADERYVPFDDSENNYRATRQTFLDHVPVHADQVFPVPTYYRDPQQAATIYQQQLTALLTAHGGQIDVALLGMGPDGHTASLFPRHPVLTAIPAGALTVVVADAPKPPPLRLSLTPAALNTARAVVFVVSGADKAAAVAAALADTGDAMAQPTRLINPVAGTVYWMLDRAAAERVTQ</sequence>
<accession>A9WIN1</accession>
<dbReference type="InterPro" id="IPR006148">
    <property type="entry name" value="Glc/Gal-6P_isomerase"/>
</dbReference>
<dbReference type="STRING" id="324602.Caur_2552"/>
<dbReference type="Proteomes" id="UP000002008">
    <property type="component" value="Chromosome"/>
</dbReference>
<dbReference type="GO" id="GO:0006098">
    <property type="term" value="P:pentose-phosphate shunt"/>
    <property type="evidence" value="ECO:0007669"/>
    <property type="project" value="UniProtKB-UniPathway"/>
</dbReference>
<dbReference type="GO" id="GO:0005975">
    <property type="term" value="P:carbohydrate metabolic process"/>
    <property type="evidence" value="ECO:0007669"/>
    <property type="project" value="UniProtKB-UniRule"/>
</dbReference>
<dbReference type="SUPFAM" id="SSF100950">
    <property type="entry name" value="NagB/RpiA/CoA transferase-like"/>
    <property type="match status" value="1"/>
</dbReference>
<dbReference type="GO" id="GO:0017057">
    <property type="term" value="F:6-phosphogluconolactonase activity"/>
    <property type="evidence" value="ECO:0007669"/>
    <property type="project" value="UniProtKB-UniRule"/>
</dbReference>
<comment type="function">
    <text evidence="2 8">Hydrolysis of 6-phosphogluconolactone to 6-phosphogluconate.</text>
</comment>
<evidence type="ECO:0000313" key="10">
    <source>
        <dbReference type="EMBL" id="ABY35758.1"/>
    </source>
</evidence>
<dbReference type="Pfam" id="PF01182">
    <property type="entry name" value="Glucosamine_iso"/>
    <property type="match status" value="1"/>
</dbReference>